<dbReference type="InterPro" id="IPR011006">
    <property type="entry name" value="CheY-like_superfamily"/>
</dbReference>
<evidence type="ECO:0000256" key="2">
    <source>
        <dbReference type="ARBA" id="ARBA00022741"/>
    </source>
</evidence>
<keyword evidence="11" id="KW-0808">Transferase</keyword>
<dbReference type="Gene3D" id="1.10.10.60">
    <property type="entry name" value="Homeodomain-like"/>
    <property type="match status" value="1"/>
</dbReference>
<dbReference type="SUPFAM" id="SSF46689">
    <property type="entry name" value="Homeodomain-like"/>
    <property type="match status" value="1"/>
</dbReference>
<dbReference type="SUPFAM" id="SSF52172">
    <property type="entry name" value="CheY-like"/>
    <property type="match status" value="1"/>
</dbReference>
<evidence type="ECO:0000256" key="7">
    <source>
        <dbReference type="ARBA" id="ARBA00023163"/>
    </source>
</evidence>
<gene>
    <name evidence="11" type="ORF">SFMTTN_2416</name>
</gene>
<dbReference type="Gene3D" id="3.40.50.2300">
    <property type="match status" value="1"/>
</dbReference>
<dbReference type="GO" id="GO:0006355">
    <property type="term" value="P:regulation of DNA-templated transcription"/>
    <property type="evidence" value="ECO:0007669"/>
    <property type="project" value="InterPro"/>
</dbReference>
<comment type="caution">
    <text evidence="11">The sequence shown here is derived from an EMBL/GenBank/DDBJ whole genome shotgun (WGS) entry which is preliminary data.</text>
</comment>
<dbReference type="InterPro" id="IPR025944">
    <property type="entry name" value="Sigma_54_int_dom_CS"/>
</dbReference>
<keyword evidence="2" id="KW-0547">Nucleotide-binding</keyword>
<keyword evidence="1 8" id="KW-0597">Phosphoprotein</keyword>
<dbReference type="RefSeq" id="WP_124705386.1">
    <property type="nucleotide sequence ID" value="NZ_BGOW01000021.1"/>
</dbReference>
<protein>
    <submittedName>
        <fullName evidence="11">Putative sensory histidine kinase YfhA</fullName>
    </submittedName>
</protein>
<evidence type="ECO:0000256" key="6">
    <source>
        <dbReference type="ARBA" id="ARBA00023125"/>
    </source>
</evidence>
<dbReference type="GO" id="GO:0000160">
    <property type="term" value="P:phosphorelay signal transduction system"/>
    <property type="evidence" value="ECO:0007669"/>
    <property type="project" value="UniProtKB-KW"/>
</dbReference>
<dbReference type="SMART" id="SM00382">
    <property type="entry name" value="AAA"/>
    <property type="match status" value="1"/>
</dbReference>
<dbReference type="Gene3D" id="1.10.8.60">
    <property type="match status" value="1"/>
</dbReference>
<dbReference type="InterPro" id="IPR027417">
    <property type="entry name" value="P-loop_NTPase"/>
</dbReference>
<dbReference type="InterPro" id="IPR003593">
    <property type="entry name" value="AAA+_ATPase"/>
</dbReference>
<keyword evidence="5" id="KW-0805">Transcription regulation</keyword>
<feature type="modified residue" description="4-aspartylphosphate" evidence="8">
    <location>
        <position position="56"/>
    </location>
</feature>
<dbReference type="FunFam" id="3.40.50.2300:FF:000018">
    <property type="entry name" value="DNA-binding transcriptional regulator NtrC"/>
    <property type="match status" value="1"/>
</dbReference>
<reference evidence="11 12" key="1">
    <citation type="journal article" date="2019" name="Front. Microbiol.">
        <title>Genomes of Neutrophilic Sulfur-Oxidizing Chemolithoautotrophs Representing 9 Proteobacterial Species From 8 Genera.</title>
        <authorList>
            <person name="Watanabe T."/>
            <person name="Kojima H."/>
            <person name="Umezawa K."/>
            <person name="Hori C."/>
            <person name="Takasuka T.E."/>
            <person name="Kato Y."/>
            <person name="Fukui M."/>
        </authorList>
    </citation>
    <scope>NUCLEOTIDE SEQUENCE [LARGE SCALE GENOMIC DNA]</scope>
    <source>
        <strain evidence="11 12">TTN</strain>
    </source>
</reference>
<dbReference type="InterPro" id="IPR058031">
    <property type="entry name" value="AAA_lid_NorR"/>
</dbReference>
<dbReference type="PANTHER" id="PTHR32071:SF116">
    <property type="entry name" value="TRANSCRIPTIONAL REGULATORY PROTEIN GLRR"/>
    <property type="match status" value="1"/>
</dbReference>
<dbReference type="Pfam" id="PF00072">
    <property type="entry name" value="Response_reg"/>
    <property type="match status" value="1"/>
</dbReference>
<proteinExistence type="predicted"/>
<dbReference type="AlphaFoldDB" id="A0A401JG38"/>
<dbReference type="PROSITE" id="PS00676">
    <property type="entry name" value="SIGMA54_INTERACT_2"/>
    <property type="match status" value="1"/>
</dbReference>
<dbReference type="InterPro" id="IPR001789">
    <property type="entry name" value="Sig_transdc_resp-reg_receiver"/>
</dbReference>
<dbReference type="EMBL" id="BGOW01000021">
    <property type="protein sequence ID" value="GBL46601.1"/>
    <property type="molecule type" value="Genomic_DNA"/>
</dbReference>
<evidence type="ECO:0000313" key="11">
    <source>
        <dbReference type="EMBL" id="GBL46601.1"/>
    </source>
</evidence>
<dbReference type="PROSITE" id="PS50110">
    <property type="entry name" value="RESPONSE_REGULATORY"/>
    <property type="match status" value="1"/>
</dbReference>
<dbReference type="PROSITE" id="PS00675">
    <property type="entry name" value="SIGMA54_INTERACT_1"/>
    <property type="match status" value="1"/>
</dbReference>
<dbReference type="GO" id="GO:0003677">
    <property type="term" value="F:DNA binding"/>
    <property type="evidence" value="ECO:0007669"/>
    <property type="project" value="UniProtKB-KW"/>
</dbReference>
<evidence type="ECO:0000256" key="8">
    <source>
        <dbReference type="PROSITE-ProRule" id="PRU00169"/>
    </source>
</evidence>
<dbReference type="SUPFAM" id="SSF52540">
    <property type="entry name" value="P-loop containing nucleoside triphosphate hydrolases"/>
    <property type="match status" value="1"/>
</dbReference>
<dbReference type="Pfam" id="PF25601">
    <property type="entry name" value="AAA_lid_14"/>
    <property type="match status" value="1"/>
</dbReference>
<feature type="domain" description="Sigma-54 factor interaction" evidence="9">
    <location>
        <begin position="142"/>
        <end position="371"/>
    </location>
</feature>
<dbReference type="Gene3D" id="3.40.50.300">
    <property type="entry name" value="P-loop containing nucleotide triphosphate hydrolases"/>
    <property type="match status" value="1"/>
</dbReference>
<dbReference type="Pfam" id="PF00158">
    <property type="entry name" value="Sigma54_activat"/>
    <property type="match status" value="1"/>
</dbReference>
<dbReference type="InterPro" id="IPR025662">
    <property type="entry name" value="Sigma_54_int_dom_ATP-bd_1"/>
</dbReference>
<keyword evidence="11" id="KW-0418">Kinase</keyword>
<dbReference type="CDD" id="cd00009">
    <property type="entry name" value="AAA"/>
    <property type="match status" value="1"/>
</dbReference>
<dbReference type="SMART" id="SM00448">
    <property type="entry name" value="REC"/>
    <property type="match status" value="1"/>
</dbReference>
<dbReference type="PANTHER" id="PTHR32071">
    <property type="entry name" value="TRANSCRIPTIONAL REGULATORY PROTEIN"/>
    <property type="match status" value="1"/>
</dbReference>
<name>A0A401JG38_9PROT</name>
<keyword evidence="7" id="KW-0804">Transcription</keyword>
<evidence type="ECO:0000313" key="12">
    <source>
        <dbReference type="Proteomes" id="UP000286806"/>
    </source>
</evidence>
<dbReference type="InterPro" id="IPR002078">
    <property type="entry name" value="Sigma_54_int"/>
</dbReference>
<dbReference type="GO" id="GO:0016301">
    <property type="term" value="F:kinase activity"/>
    <property type="evidence" value="ECO:0007669"/>
    <property type="project" value="UniProtKB-KW"/>
</dbReference>
<keyword evidence="3" id="KW-0067">ATP-binding</keyword>
<dbReference type="InterPro" id="IPR025943">
    <property type="entry name" value="Sigma_54_int_dom_ATP-bd_2"/>
</dbReference>
<dbReference type="PROSITE" id="PS00688">
    <property type="entry name" value="SIGMA54_INTERACT_3"/>
    <property type="match status" value="1"/>
</dbReference>
<evidence type="ECO:0000256" key="5">
    <source>
        <dbReference type="ARBA" id="ARBA00023015"/>
    </source>
</evidence>
<dbReference type="OrthoDB" id="5288224at2"/>
<evidence type="ECO:0000259" key="9">
    <source>
        <dbReference type="PROSITE" id="PS50045"/>
    </source>
</evidence>
<organism evidence="11 12">
    <name type="scientific">Sulfuriferula multivorans</name>
    <dbReference type="NCBI Taxonomy" id="1559896"/>
    <lineage>
        <taxon>Bacteria</taxon>
        <taxon>Pseudomonadati</taxon>
        <taxon>Pseudomonadota</taxon>
        <taxon>Betaproteobacteria</taxon>
        <taxon>Nitrosomonadales</taxon>
        <taxon>Sulfuricellaceae</taxon>
        <taxon>Sulfuriferula</taxon>
    </lineage>
</organism>
<dbReference type="Proteomes" id="UP000286806">
    <property type="component" value="Unassembled WGS sequence"/>
</dbReference>
<keyword evidence="6" id="KW-0238">DNA-binding</keyword>
<dbReference type="PROSITE" id="PS50045">
    <property type="entry name" value="SIGMA54_INTERACT_4"/>
    <property type="match status" value="1"/>
</dbReference>
<keyword evidence="4" id="KW-0902">Two-component regulatory system</keyword>
<evidence type="ECO:0000256" key="4">
    <source>
        <dbReference type="ARBA" id="ARBA00023012"/>
    </source>
</evidence>
<accession>A0A401JG38</accession>
<evidence type="ECO:0000256" key="1">
    <source>
        <dbReference type="ARBA" id="ARBA00022553"/>
    </source>
</evidence>
<evidence type="ECO:0000259" key="10">
    <source>
        <dbReference type="PROSITE" id="PS50110"/>
    </source>
</evidence>
<feature type="domain" description="Response regulatory" evidence="10">
    <location>
        <begin position="7"/>
        <end position="121"/>
    </location>
</feature>
<dbReference type="GO" id="GO:0005524">
    <property type="term" value="F:ATP binding"/>
    <property type="evidence" value="ECO:0007669"/>
    <property type="project" value="UniProtKB-KW"/>
</dbReference>
<keyword evidence="12" id="KW-1185">Reference proteome</keyword>
<dbReference type="InterPro" id="IPR009057">
    <property type="entry name" value="Homeodomain-like_sf"/>
</dbReference>
<evidence type="ECO:0000256" key="3">
    <source>
        <dbReference type="ARBA" id="ARBA00022840"/>
    </source>
</evidence>
<sequence length="451" mass="49846">MIESKLKILVVDDDADLLELLSIRLTAAGYEVETVQNAEAALNRLDVSRPQLVITDMQMGGMDGMALFEHIHRTTPTLPVIILTAHGTIPDAVAAAQRGVFGYLAKPFDSKTLLAQIAQALRISPGITPQIETPQALWRAGIITQSAAMEDLLTKAQLVAEGDASVLIHGESGTGKELFAHAIHDAGKRANRPFVAVNCAAIPEQLLESELFGHVKGAFTGAVRDHKGLFQIAEGGTLFLDEIGDMPLLLQVKLLRVLQEKQIRPVGSAQTVEVDVRIISATHRDLRAEVATSNFREDLYYRLNVVSLTIPSLSERREDIPLLANHFLGSLTKKYEKNINGFAPEAMEMLVSASWPGNVRQLMNIVEQCVVLSTTPLISAVLVYDAMHKEEEQLVSFEEARKRFEREYLVRVLKITSGNVTQAARLSKRNRTEFYKLLQRHQLDAATFKLS</sequence>
<dbReference type="FunFam" id="3.40.50.300:FF:000006">
    <property type="entry name" value="DNA-binding transcriptional regulator NtrC"/>
    <property type="match status" value="1"/>
</dbReference>